<gene>
    <name evidence="2" type="ORF">Verru16b_00152</name>
</gene>
<proteinExistence type="predicted"/>
<protein>
    <submittedName>
        <fullName evidence="2">F5/8 type C domain protein</fullName>
    </submittedName>
</protein>
<evidence type="ECO:0000259" key="1">
    <source>
        <dbReference type="PROSITE" id="PS50022"/>
    </source>
</evidence>
<dbReference type="InterPro" id="IPR008979">
    <property type="entry name" value="Galactose-bd-like_sf"/>
</dbReference>
<dbReference type="Pfam" id="PF13646">
    <property type="entry name" value="HEAT_2"/>
    <property type="match status" value="2"/>
</dbReference>
<dbReference type="KEGG" id="obg:Verru16b_00152"/>
<dbReference type="SMART" id="SM00567">
    <property type="entry name" value="EZ_HEAT"/>
    <property type="match status" value="5"/>
</dbReference>
<dbReference type="RefSeq" id="WP_069960500.1">
    <property type="nucleotide sequence ID" value="NZ_CP016094.1"/>
</dbReference>
<evidence type="ECO:0000313" key="2">
    <source>
        <dbReference type="EMBL" id="AOS43111.1"/>
    </source>
</evidence>
<dbReference type="InterPro" id="IPR011989">
    <property type="entry name" value="ARM-like"/>
</dbReference>
<dbReference type="EMBL" id="CP016094">
    <property type="protein sequence ID" value="AOS43111.1"/>
    <property type="molecule type" value="Genomic_DNA"/>
</dbReference>
<dbReference type="InterPro" id="IPR000421">
    <property type="entry name" value="FA58C"/>
</dbReference>
<dbReference type="Pfam" id="PF00754">
    <property type="entry name" value="F5_F8_type_C"/>
    <property type="match status" value="1"/>
</dbReference>
<dbReference type="SUPFAM" id="SSF49785">
    <property type="entry name" value="Galactose-binding domain-like"/>
    <property type="match status" value="1"/>
</dbReference>
<organism evidence="2 3">
    <name type="scientific">Lacunisphaera limnophila</name>
    <dbReference type="NCBI Taxonomy" id="1838286"/>
    <lineage>
        <taxon>Bacteria</taxon>
        <taxon>Pseudomonadati</taxon>
        <taxon>Verrucomicrobiota</taxon>
        <taxon>Opitutia</taxon>
        <taxon>Opitutales</taxon>
        <taxon>Opitutaceae</taxon>
        <taxon>Lacunisphaera</taxon>
    </lineage>
</organism>
<dbReference type="InterPro" id="IPR004155">
    <property type="entry name" value="PBS_lyase_HEAT"/>
</dbReference>
<dbReference type="Gene3D" id="2.60.120.260">
    <property type="entry name" value="Galactose-binding domain-like"/>
    <property type="match status" value="1"/>
</dbReference>
<feature type="domain" description="F5/8 type C" evidence="1">
    <location>
        <begin position="576"/>
        <end position="719"/>
    </location>
</feature>
<sequence>MAAAGRDPAKLAALERSLTAVLVDPASATAVAQDAAQQLGYVVLAGTPEASAATLEAVAPLFADASRFDYARLVLDRVPGPQVDALYLKALASATGRTRLGLLDAIGTRGITDAVPALAALLQNEDAATAAAASLALARIGGADALAALARHSGTATPAFLNSRLVSAGLADAPVAARIATEIYGNTSAPLAQRSAALRTLIAANPASAVAEIHAALLGSEPAFHAVAIQAVATLPTPGSAAALADRLGAYTPTVQVALIAALGQSGDAGALPGLTTALASPEPAVRLAALAALGLLPGNVAVAQKLSDLALGQGDEAKAAFASLTRLHGPAIDDYFAARAADTGLSAAARAVAIQQLAARNQTEALPFLFSLRDSGEPALRLEVLDALRLIAPPAEQPALIAWALGAQPKAEQTRAVRALITTILRADDAETRAAPVVAALKTGDAAARLTLLPVLSRIAGQTALTSAGSLALSEDEAVAAAATAELARWPDATALPVLVSVAVGTTQTSIRNAAAAGAARFLTQATGPARDRRSTQARALLELSLELPARLALIHVLSLCADEASLASARGFLADPATAAVAQDAVDAIVSTLAGPPVVTSSATMEDPAVMADGNATTFWQVPANEAGTWIRADLHSARPVRKIFLDHRGRGWGYPGKFNVQVSDNPDQPGEPVFSTEGERSETVVVLPAGLRGRYVWLRLTGGRDAPLAISELRVE</sequence>
<accession>A0A1I7PHM4</accession>
<reference evidence="2 3" key="1">
    <citation type="submission" date="2016-06" db="EMBL/GenBank/DDBJ databases">
        <title>Three novel species with peptidoglycan cell walls form the new genus Lacunisphaera gen. nov. in the family Opitutaceae of the verrucomicrobial subdivision 4.</title>
        <authorList>
            <person name="Rast P."/>
            <person name="Gloeckner I."/>
            <person name="Jogler M."/>
            <person name="Boedeker C."/>
            <person name="Jeske O."/>
            <person name="Wiegand S."/>
            <person name="Reinhardt R."/>
            <person name="Schumann P."/>
            <person name="Rohde M."/>
            <person name="Spring S."/>
            <person name="Gloeckner F.O."/>
            <person name="Jogler C."/>
        </authorList>
    </citation>
    <scope>NUCLEOTIDE SEQUENCE [LARGE SCALE GENOMIC DNA]</scope>
    <source>
        <strain evidence="2 3">IG16b</strain>
    </source>
</reference>
<dbReference type="InterPro" id="IPR016024">
    <property type="entry name" value="ARM-type_fold"/>
</dbReference>
<name>A0A1I7PHM4_9BACT</name>
<dbReference type="PROSITE" id="PS50022">
    <property type="entry name" value="FA58C_3"/>
    <property type="match status" value="1"/>
</dbReference>
<evidence type="ECO:0000313" key="3">
    <source>
        <dbReference type="Proteomes" id="UP000095228"/>
    </source>
</evidence>
<dbReference type="SUPFAM" id="SSF48371">
    <property type="entry name" value="ARM repeat"/>
    <property type="match status" value="1"/>
</dbReference>
<keyword evidence="3" id="KW-1185">Reference proteome</keyword>
<dbReference type="Gene3D" id="1.25.10.10">
    <property type="entry name" value="Leucine-rich Repeat Variant"/>
    <property type="match status" value="2"/>
</dbReference>
<dbReference type="PATRIC" id="fig|1838286.3.peg.148"/>
<dbReference type="AlphaFoldDB" id="A0A1I7PHM4"/>
<dbReference type="Proteomes" id="UP000095228">
    <property type="component" value="Chromosome"/>
</dbReference>
<dbReference type="STRING" id="1838286.Verru16b_00152"/>
<dbReference type="OrthoDB" id="189335at2"/>